<keyword evidence="3" id="KW-0346">Stress response</keyword>
<sequence>MADPVAVGGHGPTLRIDKYLWFVRLCPNRSSAQKLAEDGHIRVNGRRIERAHAAVRVGDLITFPHGQGVRVVRVAQLPVRRGPAVEAQGCYEELTVGGEG</sequence>
<evidence type="ECO:0000313" key="4">
    <source>
        <dbReference type="Proteomes" id="UP000013201"/>
    </source>
</evidence>
<evidence type="ECO:0000256" key="1">
    <source>
        <dbReference type="PROSITE-ProRule" id="PRU00182"/>
    </source>
</evidence>
<accession>N1MW06</accession>
<dbReference type="Proteomes" id="UP000013201">
    <property type="component" value="Unassembled WGS sequence"/>
</dbReference>
<dbReference type="Pfam" id="PF01479">
    <property type="entry name" value="S4"/>
    <property type="match status" value="1"/>
</dbReference>
<keyword evidence="4" id="KW-1185">Reference proteome</keyword>
<comment type="caution">
    <text evidence="3">The sequence shown here is derived from an EMBL/GenBank/DDBJ whole genome shotgun (WGS) entry which is preliminary data.</text>
</comment>
<dbReference type="PROSITE" id="PS50889">
    <property type="entry name" value="S4"/>
    <property type="match status" value="1"/>
</dbReference>
<organism evidence="3 4">
    <name type="scientific">Sphingobium indicum BiD32</name>
    <dbReference type="NCBI Taxonomy" id="1301087"/>
    <lineage>
        <taxon>Bacteria</taxon>
        <taxon>Pseudomonadati</taxon>
        <taxon>Pseudomonadota</taxon>
        <taxon>Alphaproteobacteria</taxon>
        <taxon>Sphingomonadales</taxon>
        <taxon>Sphingomonadaceae</taxon>
        <taxon>Sphingobium</taxon>
    </lineage>
</organism>
<dbReference type="EMBL" id="CAVK010000200">
    <property type="protein sequence ID" value="CCW19493.1"/>
    <property type="molecule type" value="Genomic_DNA"/>
</dbReference>
<dbReference type="InterPro" id="IPR036986">
    <property type="entry name" value="S4_RNA-bd_sf"/>
</dbReference>
<dbReference type="GO" id="GO:0003723">
    <property type="term" value="F:RNA binding"/>
    <property type="evidence" value="ECO:0007669"/>
    <property type="project" value="UniProtKB-KW"/>
</dbReference>
<dbReference type="InterPro" id="IPR002942">
    <property type="entry name" value="S4_RNA-bd"/>
</dbReference>
<name>N1MW06_9SPHN</name>
<dbReference type="RefSeq" id="WP_006963744.1">
    <property type="nucleotide sequence ID" value="NZ_CAVK010000200.1"/>
</dbReference>
<evidence type="ECO:0000313" key="3">
    <source>
        <dbReference type="EMBL" id="CCW19493.1"/>
    </source>
</evidence>
<dbReference type="SUPFAM" id="SSF55174">
    <property type="entry name" value="Alpha-L RNA-binding motif"/>
    <property type="match status" value="1"/>
</dbReference>
<gene>
    <name evidence="3" type="ORF">EBBID32_38600</name>
</gene>
<proteinExistence type="predicted"/>
<dbReference type="SMART" id="SM00363">
    <property type="entry name" value="S4"/>
    <property type="match status" value="1"/>
</dbReference>
<dbReference type="AlphaFoldDB" id="N1MW06"/>
<protein>
    <submittedName>
        <fullName evidence="3">Ribosome-associated heat shock protein implicated in the recycling of the 50S subunit (S4 paralog)</fullName>
    </submittedName>
</protein>
<keyword evidence="1" id="KW-0694">RNA-binding</keyword>
<dbReference type="CDD" id="cd00165">
    <property type="entry name" value="S4"/>
    <property type="match status" value="1"/>
</dbReference>
<reference evidence="3 4" key="1">
    <citation type="submission" date="2013-03" db="EMBL/GenBank/DDBJ databases">
        <authorList>
            <person name="Le V."/>
        </authorList>
    </citation>
    <scope>NUCLEOTIDE SEQUENCE [LARGE SCALE GENOMIC DNA]</scope>
    <source>
        <strain evidence="3 4">BiD32</strain>
    </source>
</reference>
<reference evidence="4" key="2">
    <citation type="submission" date="2013-04" db="EMBL/GenBank/DDBJ databases">
        <title>Bisphenol A degrading Sphingobium sp. strain BiD32.</title>
        <authorList>
            <person name="Nielsen J.L."/>
            <person name="Zhou N.A."/>
            <person name="Kjeldal H."/>
        </authorList>
    </citation>
    <scope>NUCLEOTIDE SEQUENCE [LARGE SCALE GENOMIC DNA]</scope>
    <source>
        <strain evidence="4">BiD32</strain>
    </source>
</reference>
<feature type="domain" description="RNA-binding S4" evidence="2">
    <location>
        <begin position="14"/>
        <end position="77"/>
    </location>
</feature>
<dbReference type="Gene3D" id="3.10.290.10">
    <property type="entry name" value="RNA-binding S4 domain"/>
    <property type="match status" value="1"/>
</dbReference>
<dbReference type="OrthoDB" id="9797176at2"/>
<evidence type="ECO:0000259" key="2">
    <source>
        <dbReference type="SMART" id="SM00363"/>
    </source>
</evidence>